<proteinExistence type="predicted"/>
<feature type="non-terminal residue" evidence="3">
    <location>
        <position position="410"/>
    </location>
</feature>
<comment type="caution">
    <text evidence="3">The sequence shown here is derived from an EMBL/GenBank/DDBJ whole genome shotgun (WGS) entry which is preliminary data.</text>
</comment>
<dbReference type="Pfam" id="PF13863">
    <property type="entry name" value="DUF4200"/>
    <property type="match status" value="1"/>
</dbReference>
<evidence type="ECO:0000313" key="4">
    <source>
        <dbReference type="Proteomes" id="UP000279271"/>
    </source>
</evidence>
<dbReference type="GO" id="GO:0005856">
    <property type="term" value="C:cytoskeleton"/>
    <property type="evidence" value="ECO:0007669"/>
    <property type="project" value="UniProtKB-ARBA"/>
</dbReference>
<dbReference type="InterPro" id="IPR025252">
    <property type="entry name" value="DUF4200"/>
</dbReference>
<sequence>SAAVSALYGAVWNTPTDAYLTLGLAHCFEKTDDGKLVDRYIIEPLSANSLECMANGGKTCYKHVFSTTLEQAQSRDKAALPAEFAEARFCEEYETRCDSAARTWLRPHALDNLLGIVPLGQVKSNFQYSVVDKRVLNFENVVDDDDNIKQDLSIDVYGRKAADEAAAALAADGASPVAGGAAEVGSRKALESEPFRLRQALAEVNAALAQQRRDNDAQERMLRAREDAMKTKDLELQASILRFAQFLQQNEGKRSRAARRVQEETSAEEAARVRAETLAAELRDAHSAVETLRKELAKIQRYQDFLVKVAQSSNGEFATPDSIIERHSQLQTAGSSLMRQHLATLKEVQACRSAAATASAAARAQAQELQSRLSGVQASCHVALQRAEALQAVVDAAQAAELVRQRDEWR</sequence>
<dbReference type="PANTHER" id="PTHR21683:SF2">
    <property type="entry name" value="COILED-COIL DOMAIN-CONTAINING PROTEIN 42 LIKE-2-LIKE"/>
    <property type="match status" value="1"/>
</dbReference>
<keyword evidence="1" id="KW-0175">Coiled coil</keyword>
<name>A0A3M7L1B8_AUXPR</name>
<dbReference type="EMBL" id="QOKY01000169">
    <property type="protein sequence ID" value="RMZ55236.1"/>
    <property type="molecule type" value="Genomic_DNA"/>
</dbReference>
<organism evidence="3 4">
    <name type="scientific">Auxenochlorella protothecoides</name>
    <name type="common">Green microalga</name>
    <name type="synonym">Chlorella protothecoides</name>
    <dbReference type="NCBI Taxonomy" id="3075"/>
    <lineage>
        <taxon>Eukaryota</taxon>
        <taxon>Viridiplantae</taxon>
        <taxon>Chlorophyta</taxon>
        <taxon>core chlorophytes</taxon>
        <taxon>Trebouxiophyceae</taxon>
        <taxon>Chlorellales</taxon>
        <taxon>Chlorellaceae</taxon>
        <taxon>Auxenochlorella</taxon>
    </lineage>
</organism>
<dbReference type="AlphaFoldDB" id="A0A3M7L1B8"/>
<accession>A0A3M7L1B8</accession>
<evidence type="ECO:0000259" key="2">
    <source>
        <dbReference type="Pfam" id="PF13863"/>
    </source>
</evidence>
<dbReference type="PANTHER" id="PTHR21683">
    <property type="entry name" value="COILED-COIL DOMAIN-CONTAINING PROTEIN 42 LIKE-2-LIKE-RELATED"/>
    <property type="match status" value="1"/>
</dbReference>
<gene>
    <name evidence="3" type="ORF">APUTEX25_005514</name>
</gene>
<feature type="non-terminal residue" evidence="3">
    <location>
        <position position="1"/>
    </location>
</feature>
<protein>
    <recommendedName>
        <fullName evidence="2">DUF4200 domain-containing protein</fullName>
    </recommendedName>
</protein>
<evidence type="ECO:0000256" key="1">
    <source>
        <dbReference type="ARBA" id="ARBA00023054"/>
    </source>
</evidence>
<evidence type="ECO:0000313" key="3">
    <source>
        <dbReference type="EMBL" id="RMZ55236.1"/>
    </source>
</evidence>
<feature type="domain" description="DUF4200" evidence="2">
    <location>
        <begin position="198"/>
        <end position="311"/>
    </location>
</feature>
<reference evidence="4" key="1">
    <citation type="journal article" date="2018" name="Algal Res.">
        <title>Characterization of plant carbon substrate utilization by Auxenochlorella protothecoides.</title>
        <authorList>
            <person name="Vogler B.W."/>
            <person name="Starkenburg S.R."/>
            <person name="Sudasinghe N."/>
            <person name="Schambach J.Y."/>
            <person name="Rollin J.A."/>
            <person name="Pattathil S."/>
            <person name="Barry A.N."/>
        </authorList>
    </citation>
    <scope>NUCLEOTIDE SEQUENCE [LARGE SCALE GENOMIC DNA]</scope>
    <source>
        <strain evidence="4">UTEX 25</strain>
    </source>
</reference>
<dbReference type="Proteomes" id="UP000279271">
    <property type="component" value="Unassembled WGS sequence"/>
</dbReference>
<dbReference type="InterPro" id="IPR051147">
    <property type="entry name" value="CFAP_domain-containing"/>
</dbReference>